<dbReference type="Proteomes" id="UP000298327">
    <property type="component" value="Unassembled WGS sequence"/>
</dbReference>
<evidence type="ECO:0000256" key="3">
    <source>
        <dbReference type="SAM" id="MobiDB-lite"/>
    </source>
</evidence>
<organism evidence="5 6">
    <name type="scientific">Dentipellis fragilis</name>
    <dbReference type="NCBI Taxonomy" id="205917"/>
    <lineage>
        <taxon>Eukaryota</taxon>
        <taxon>Fungi</taxon>
        <taxon>Dikarya</taxon>
        <taxon>Basidiomycota</taxon>
        <taxon>Agaricomycotina</taxon>
        <taxon>Agaricomycetes</taxon>
        <taxon>Russulales</taxon>
        <taxon>Hericiaceae</taxon>
        <taxon>Dentipellis</taxon>
    </lineage>
</organism>
<dbReference type="InterPro" id="IPR051229">
    <property type="entry name" value="ALYREF_mRNA_export"/>
</dbReference>
<keyword evidence="6" id="KW-1185">Reference proteome</keyword>
<dbReference type="EMBL" id="SEOQ01000672">
    <property type="protein sequence ID" value="TFY58590.1"/>
    <property type="molecule type" value="Genomic_DNA"/>
</dbReference>
<dbReference type="InterPro" id="IPR035979">
    <property type="entry name" value="RBD_domain_sf"/>
</dbReference>
<dbReference type="STRING" id="205917.A0A4Y9Y987"/>
<dbReference type="Gene3D" id="3.30.70.330">
    <property type="match status" value="1"/>
</dbReference>
<dbReference type="SUPFAM" id="SSF54928">
    <property type="entry name" value="RNA-binding domain, RBD"/>
    <property type="match status" value="1"/>
</dbReference>
<evidence type="ECO:0000256" key="2">
    <source>
        <dbReference type="PROSITE-ProRule" id="PRU00176"/>
    </source>
</evidence>
<name>A0A4Y9Y987_9AGAM</name>
<dbReference type="OrthoDB" id="346839at2759"/>
<dbReference type="AlphaFoldDB" id="A0A4Y9Y987"/>
<dbReference type="PROSITE" id="PS50102">
    <property type="entry name" value="RRM"/>
    <property type="match status" value="1"/>
</dbReference>
<accession>A0A4Y9Y987</accession>
<feature type="domain" description="RRM" evidence="4">
    <location>
        <begin position="61"/>
        <end position="140"/>
    </location>
</feature>
<evidence type="ECO:0000313" key="6">
    <source>
        <dbReference type="Proteomes" id="UP000298327"/>
    </source>
</evidence>
<feature type="compositionally biased region" description="Basic and acidic residues" evidence="3">
    <location>
        <begin position="229"/>
        <end position="238"/>
    </location>
</feature>
<gene>
    <name evidence="5" type="ORF">EVG20_g8087</name>
</gene>
<evidence type="ECO:0000256" key="1">
    <source>
        <dbReference type="ARBA" id="ARBA00022884"/>
    </source>
</evidence>
<proteinExistence type="predicted"/>
<dbReference type="GO" id="GO:0003729">
    <property type="term" value="F:mRNA binding"/>
    <property type="evidence" value="ECO:0007669"/>
    <property type="project" value="TreeGrafter"/>
</dbReference>
<reference evidence="5 6" key="1">
    <citation type="submission" date="2019-02" db="EMBL/GenBank/DDBJ databases">
        <title>Genome sequencing of the rare red list fungi Dentipellis fragilis.</title>
        <authorList>
            <person name="Buettner E."/>
            <person name="Kellner H."/>
        </authorList>
    </citation>
    <scope>NUCLEOTIDE SEQUENCE [LARGE SCALE GENOMIC DNA]</scope>
    <source>
        <strain evidence="5 6">DSM 105465</strain>
    </source>
</reference>
<protein>
    <recommendedName>
        <fullName evidence="4">RRM domain-containing protein</fullName>
    </recommendedName>
</protein>
<feature type="region of interest" description="Disordered" evidence="3">
    <location>
        <begin position="167"/>
        <end position="248"/>
    </location>
</feature>
<evidence type="ECO:0000313" key="5">
    <source>
        <dbReference type="EMBL" id="TFY58590.1"/>
    </source>
</evidence>
<comment type="caution">
    <text evidence="5">The sequence shown here is derived from an EMBL/GenBank/DDBJ whole genome shotgun (WGS) entry which is preliminary data.</text>
</comment>
<feature type="compositionally biased region" description="Low complexity" evidence="3">
    <location>
        <begin position="171"/>
        <end position="189"/>
    </location>
</feature>
<sequence>MNAQVRTGPARLNSYHGPKRQLLGPHAGQAAPAWRAANIPTGPAAANGAASSSKKPIAQGSKILLSNLPMDVGENEVEELFKRTVGPMKDLFVIYNSQGKSKGMAIVTFQRPGDAAIARSKYNHKIVDGRHRLKIEVVTDNDGVVSLAAPAKQTNPPSLLARIGKPHDITPKQPKAPHAAVAPVAAAPAPAKPRPQPSNKTNVPQITVGPNRRRQKKGAKRVKKSVAQLDKDMDDYRADVPAPDAMVV</sequence>
<dbReference type="PANTHER" id="PTHR19965">
    <property type="entry name" value="RNA AND EXPORT FACTOR BINDING PROTEIN"/>
    <property type="match status" value="1"/>
</dbReference>
<dbReference type="InterPro" id="IPR012677">
    <property type="entry name" value="Nucleotide-bd_a/b_plait_sf"/>
</dbReference>
<dbReference type="SMART" id="SM00360">
    <property type="entry name" value="RRM"/>
    <property type="match status" value="1"/>
</dbReference>
<dbReference type="InterPro" id="IPR000504">
    <property type="entry name" value="RRM_dom"/>
</dbReference>
<keyword evidence="1 2" id="KW-0694">RNA-binding</keyword>
<feature type="region of interest" description="Disordered" evidence="3">
    <location>
        <begin position="1"/>
        <end position="31"/>
    </location>
</feature>
<dbReference type="Pfam" id="PF00076">
    <property type="entry name" value="RRM_1"/>
    <property type="match status" value="1"/>
</dbReference>
<dbReference type="GO" id="GO:0005634">
    <property type="term" value="C:nucleus"/>
    <property type="evidence" value="ECO:0007669"/>
    <property type="project" value="TreeGrafter"/>
</dbReference>
<dbReference type="PANTHER" id="PTHR19965:SF35">
    <property type="entry name" value="RNA ANNEALING PROTEIN YRA1"/>
    <property type="match status" value="1"/>
</dbReference>
<evidence type="ECO:0000259" key="4">
    <source>
        <dbReference type="PROSITE" id="PS50102"/>
    </source>
</evidence>
<feature type="compositionally biased region" description="Basic residues" evidence="3">
    <location>
        <begin position="211"/>
        <end position="224"/>
    </location>
</feature>